<dbReference type="GO" id="GO:0003677">
    <property type="term" value="F:DNA binding"/>
    <property type="evidence" value="ECO:0007669"/>
    <property type="project" value="InterPro"/>
</dbReference>
<keyword evidence="3" id="KW-1185">Reference proteome</keyword>
<protein>
    <submittedName>
        <fullName evidence="2">Helix-turn-helix transcriptional regulator</fullName>
    </submittedName>
</protein>
<proteinExistence type="predicted"/>
<dbReference type="AlphaFoldDB" id="A0A5J5J5T3"/>
<evidence type="ECO:0000313" key="2">
    <source>
        <dbReference type="EMBL" id="KAA9110153.1"/>
    </source>
</evidence>
<reference evidence="3" key="1">
    <citation type="submission" date="2019-09" db="EMBL/GenBank/DDBJ databases">
        <title>Mumia zhuanghuii sp. nov. isolated from the intestinal contents of plateau pika (Ochotona curzoniae) in the Qinghai-Tibet plateau of China.</title>
        <authorList>
            <person name="Tian Z."/>
        </authorList>
    </citation>
    <scope>NUCLEOTIDE SEQUENCE [LARGE SCALE GENOMIC DNA]</scope>
    <source>
        <strain evidence="3">JCM 30598</strain>
    </source>
</reference>
<organism evidence="2 3">
    <name type="scientific">Microbacterium rhizomatis</name>
    <dbReference type="NCBI Taxonomy" id="1631477"/>
    <lineage>
        <taxon>Bacteria</taxon>
        <taxon>Bacillati</taxon>
        <taxon>Actinomycetota</taxon>
        <taxon>Actinomycetes</taxon>
        <taxon>Micrococcales</taxon>
        <taxon>Microbacteriaceae</taxon>
        <taxon>Microbacterium</taxon>
    </lineage>
</organism>
<dbReference type="Gene3D" id="1.10.260.40">
    <property type="entry name" value="lambda repressor-like DNA-binding domains"/>
    <property type="match status" value="1"/>
</dbReference>
<dbReference type="SUPFAM" id="SSF47413">
    <property type="entry name" value="lambda repressor-like DNA-binding domains"/>
    <property type="match status" value="1"/>
</dbReference>
<sequence>MKSAAAISRAVAEILRDHAEQTFVTQTELARRTGISQSQISKLFRAERPMTIGQLAELCDALHLSIAAVVGEASAD</sequence>
<evidence type="ECO:0000259" key="1">
    <source>
        <dbReference type="PROSITE" id="PS50943"/>
    </source>
</evidence>
<feature type="domain" description="HTH cro/C1-type" evidence="1">
    <location>
        <begin position="25"/>
        <end position="69"/>
    </location>
</feature>
<dbReference type="CDD" id="cd00093">
    <property type="entry name" value="HTH_XRE"/>
    <property type="match status" value="1"/>
</dbReference>
<dbReference type="OrthoDB" id="5125442at2"/>
<dbReference type="SMART" id="SM00530">
    <property type="entry name" value="HTH_XRE"/>
    <property type="match status" value="1"/>
</dbReference>
<dbReference type="Pfam" id="PF13560">
    <property type="entry name" value="HTH_31"/>
    <property type="match status" value="1"/>
</dbReference>
<comment type="caution">
    <text evidence="2">The sequence shown here is derived from an EMBL/GenBank/DDBJ whole genome shotgun (WGS) entry which is preliminary data.</text>
</comment>
<gene>
    <name evidence="2" type="ORF">F6B43_00115</name>
</gene>
<dbReference type="EMBL" id="VYSA01000001">
    <property type="protein sequence ID" value="KAA9110153.1"/>
    <property type="molecule type" value="Genomic_DNA"/>
</dbReference>
<evidence type="ECO:0000313" key="3">
    <source>
        <dbReference type="Proteomes" id="UP000325827"/>
    </source>
</evidence>
<dbReference type="InterPro" id="IPR001387">
    <property type="entry name" value="Cro/C1-type_HTH"/>
</dbReference>
<accession>A0A5J5J5T3</accession>
<dbReference type="Proteomes" id="UP000325827">
    <property type="component" value="Unassembled WGS sequence"/>
</dbReference>
<name>A0A5J5J5T3_9MICO</name>
<dbReference type="PROSITE" id="PS50943">
    <property type="entry name" value="HTH_CROC1"/>
    <property type="match status" value="1"/>
</dbReference>
<dbReference type="RefSeq" id="WP_150446957.1">
    <property type="nucleotide sequence ID" value="NZ_VYSA01000001.1"/>
</dbReference>
<dbReference type="InterPro" id="IPR010982">
    <property type="entry name" value="Lambda_DNA-bd_dom_sf"/>
</dbReference>